<comment type="subcellular location">
    <subcellularLocation>
        <location evidence="1">Membrane</location>
    </subcellularLocation>
</comment>
<protein>
    <submittedName>
        <fullName evidence="15">Lysophosphatidylcholine acyltransferase 2</fullName>
    </submittedName>
</protein>
<dbReference type="PANTHER" id="PTHR23063">
    <property type="entry name" value="PHOSPHOLIPID ACYLTRANSFERASE"/>
    <property type="match status" value="1"/>
</dbReference>
<keyword evidence="8" id="KW-0443">Lipid metabolism</keyword>
<evidence type="ECO:0000256" key="9">
    <source>
        <dbReference type="ARBA" id="ARBA00023136"/>
    </source>
</evidence>
<comment type="pathway">
    <text evidence="2">Lipid metabolism.</text>
</comment>
<keyword evidence="12 15" id="KW-0012">Acyltransferase</keyword>
<dbReference type="InterPro" id="IPR002123">
    <property type="entry name" value="Plipid/glycerol_acylTrfase"/>
</dbReference>
<evidence type="ECO:0000259" key="14">
    <source>
        <dbReference type="SMART" id="SM00563"/>
    </source>
</evidence>
<evidence type="ECO:0000313" key="15">
    <source>
        <dbReference type="EMBL" id="KAK8850270.1"/>
    </source>
</evidence>
<evidence type="ECO:0000256" key="11">
    <source>
        <dbReference type="ARBA" id="ARBA00023264"/>
    </source>
</evidence>
<keyword evidence="5" id="KW-0808">Transferase</keyword>
<evidence type="ECO:0000256" key="4">
    <source>
        <dbReference type="ARBA" id="ARBA00022516"/>
    </source>
</evidence>
<name>A0ABR2HNH3_9EUKA</name>
<keyword evidence="16" id="KW-1185">Reference proteome</keyword>
<dbReference type="SMART" id="SM00563">
    <property type="entry name" value="PlsC"/>
    <property type="match status" value="1"/>
</dbReference>
<sequence length="273" mass="31710">MRVILFFVTFGPLRMLLTIFCIIIGVSQMPILNFFKKYFKTPKDYKLWAQKMLYPITRLGLFSIGILHIKKTGSIRPNTRTIVINHLTLFDIFVVTSQFDSSFLSMASLRHIFFMKSVDQIFNMIYVDRSKTKQGTTEVLCKYQNDYSRVPVVIFPEGKVTNGDILLGFRTGAFVNDTPLQAMTLRYKLWFCPRGMSTIAWIHNNFLFYIWQVYTIPFMTLEINCLDQVCFEGSGKTPHEKAKEIELMMANSLGCLAVKQTNKEYFKEHISDS</sequence>
<dbReference type="EMBL" id="JAPFFF010000024">
    <property type="protein sequence ID" value="KAK8850270.1"/>
    <property type="molecule type" value="Genomic_DNA"/>
</dbReference>
<keyword evidence="10" id="KW-0594">Phospholipid biosynthesis</keyword>
<comment type="similarity">
    <text evidence="3">Belongs to the 1-acyl-sn-glycerol-3-phosphate acyltransferase family.</text>
</comment>
<keyword evidence="7 13" id="KW-1133">Transmembrane helix</keyword>
<feature type="transmembrane region" description="Helical" evidence="13">
    <location>
        <begin position="52"/>
        <end position="69"/>
    </location>
</feature>
<dbReference type="Proteomes" id="UP001470230">
    <property type="component" value="Unassembled WGS sequence"/>
</dbReference>
<evidence type="ECO:0000256" key="5">
    <source>
        <dbReference type="ARBA" id="ARBA00022679"/>
    </source>
</evidence>
<keyword evidence="9 13" id="KW-0472">Membrane</keyword>
<proteinExistence type="inferred from homology"/>
<keyword evidence="4" id="KW-0444">Lipid biosynthesis</keyword>
<gene>
    <name evidence="15" type="ORF">M9Y10_018398</name>
</gene>
<evidence type="ECO:0000313" key="16">
    <source>
        <dbReference type="Proteomes" id="UP001470230"/>
    </source>
</evidence>
<evidence type="ECO:0000256" key="12">
    <source>
        <dbReference type="ARBA" id="ARBA00023315"/>
    </source>
</evidence>
<dbReference type="GO" id="GO:0016746">
    <property type="term" value="F:acyltransferase activity"/>
    <property type="evidence" value="ECO:0007669"/>
    <property type="project" value="UniProtKB-KW"/>
</dbReference>
<evidence type="ECO:0000256" key="2">
    <source>
        <dbReference type="ARBA" id="ARBA00005189"/>
    </source>
</evidence>
<feature type="transmembrane region" description="Helical" evidence="13">
    <location>
        <begin position="12"/>
        <end position="32"/>
    </location>
</feature>
<evidence type="ECO:0000256" key="7">
    <source>
        <dbReference type="ARBA" id="ARBA00022989"/>
    </source>
</evidence>
<organism evidence="15 16">
    <name type="scientific">Tritrichomonas musculus</name>
    <dbReference type="NCBI Taxonomy" id="1915356"/>
    <lineage>
        <taxon>Eukaryota</taxon>
        <taxon>Metamonada</taxon>
        <taxon>Parabasalia</taxon>
        <taxon>Tritrichomonadida</taxon>
        <taxon>Tritrichomonadidae</taxon>
        <taxon>Tritrichomonas</taxon>
    </lineage>
</organism>
<dbReference type="CDD" id="cd07991">
    <property type="entry name" value="LPLAT_LPCAT1-like"/>
    <property type="match status" value="1"/>
</dbReference>
<evidence type="ECO:0000256" key="1">
    <source>
        <dbReference type="ARBA" id="ARBA00004370"/>
    </source>
</evidence>
<evidence type="ECO:0000256" key="6">
    <source>
        <dbReference type="ARBA" id="ARBA00022692"/>
    </source>
</evidence>
<dbReference type="Pfam" id="PF01553">
    <property type="entry name" value="Acyltransferase"/>
    <property type="match status" value="1"/>
</dbReference>
<comment type="caution">
    <text evidence="15">The sequence shown here is derived from an EMBL/GenBank/DDBJ whole genome shotgun (WGS) entry which is preliminary data.</text>
</comment>
<keyword evidence="6 13" id="KW-0812">Transmembrane</keyword>
<feature type="domain" description="Phospholipid/glycerol acyltransferase" evidence="14">
    <location>
        <begin position="80"/>
        <end position="188"/>
    </location>
</feature>
<dbReference type="InterPro" id="IPR045252">
    <property type="entry name" value="LPCAT1-like"/>
</dbReference>
<evidence type="ECO:0000256" key="13">
    <source>
        <dbReference type="SAM" id="Phobius"/>
    </source>
</evidence>
<evidence type="ECO:0000256" key="8">
    <source>
        <dbReference type="ARBA" id="ARBA00023098"/>
    </source>
</evidence>
<accession>A0ABR2HNH3</accession>
<keyword evidence="11" id="KW-1208">Phospholipid metabolism</keyword>
<reference evidence="15 16" key="1">
    <citation type="submission" date="2024-04" db="EMBL/GenBank/DDBJ databases">
        <title>Tritrichomonas musculus Genome.</title>
        <authorList>
            <person name="Alves-Ferreira E."/>
            <person name="Grigg M."/>
            <person name="Lorenzi H."/>
            <person name="Galac M."/>
        </authorList>
    </citation>
    <scope>NUCLEOTIDE SEQUENCE [LARGE SCALE GENOMIC DNA]</scope>
    <source>
        <strain evidence="15 16">EAF2021</strain>
    </source>
</reference>
<dbReference type="SUPFAM" id="SSF69593">
    <property type="entry name" value="Glycerol-3-phosphate (1)-acyltransferase"/>
    <property type="match status" value="1"/>
</dbReference>
<evidence type="ECO:0000256" key="3">
    <source>
        <dbReference type="ARBA" id="ARBA00008655"/>
    </source>
</evidence>
<dbReference type="PANTHER" id="PTHR23063:SF52">
    <property type="entry name" value="LYSOPHOSPHATIDYLCHOLINE ACYLTRANSFERASE"/>
    <property type="match status" value="1"/>
</dbReference>
<evidence type="ECO:0000256" key="10">
    <source>
        <dbReference type="ARBA" id="ARBA00023209"/>
    </source>
</evidence>